<protein>
    <submittedName>
        <fullName evidence="2">Glyoxalase</fullName>
    </submittedName>
</protein>
<keyword evidence="3" id="KW-1185">Reference proteome</keyword>
<dbReference type="InterPro" id="IPR004360">
    <property type="entry name" value="Glyas_Fos-R_dOase_dom"/>
</dbReference>
<accession>A0ABX5Q7X5</accession>
<organism evidence="2 3">
    <name type="scientific">Sporolactobacillus terrae</name>
    <dbReference type="NCBI Taxonomy" id="269673"/>
    <lineage>
        <taxon>Bacteria</taxon>
        <taxon>Bacillati</taxon>
        <taxon>Bacillota</taxon>
        <taxon>Bacilli</taxon>
        <taxon>Bacillales</taxon>
        <taxon>Sporolactobacillaceae</taxon>
        <taxon>Sporolactobacillus</taxon>
    </lineage>
</organism>
<dbReference type="CDD" id="cd16359">
    <property type="entry name" value="VOC_BsCatE_like_C"/>
    <property type="match status" value="1"/>
</dbReference>
<proteinExistence type="predicted"/>
<feature type="domain" description="VOC" evidence="1">
    <location>
        <begin position="11"/>
        <end position="128"/>
    </location>
</feature>
<evidence type="ECO:0000313" key="3">
    <source>
        <dbReference type="Proteomes" id="UP000285882"/>
    </source>
</evidence>
<sequence>MMPLQANEQTMIKQVSLKVNNLVKMIEFYSKTIGLRLIKQSQTQALFSAQGSDQVILQLKKINDGASSLAKTGLYHTAFLLPTRKDLGTMLLWFLNNKVTLIGAADHGYSEAIYLNDPEQNGIEIYRDKPISEWDILSNGHIKGVTEPMDAQAVLASADGQWQGIVPGSKIGHIHLKVNDLTETESFYNGILGFDVKDHFGRQAKFFAAGLYHHHIGTNNWSGNQLAPMASNDLGLDYFSIQLPDGVTSKHVQKRLGARKEPFEIGKQGELIVTDPSGITLHLD</sequence>
<dbReference type="InterPro" id="IPR029068">
    <property type="entry name" value="Glyas_Bleomycin-R_OHBP_Dase"/>
</dbReference>
<dbReference type="Proteomes" id="UP000285882">
    <property type="component" value="Chromosome"/>
</dbReference>
<name>A0ABX5Q7X5_9BACL</name>
<feature type="domain" description="VOC" evidence="1">
    <location>
        <begin position="170"/>
        <end position="284"/>
    </location>
</feature>
<dbReference type="PROSITE" id="PS51819">
    <property type="entry name" value="VOC"/>
    <property type="match status" value="2"/>
</dbReference>
<dbReference type="PANTHER" id="PTHR43279">
    <property type="entry name" value="CATECHOL-2,3-DIOXYGENASE"/>
    <property type="match status" value="1"/>
</dbReference>
<dbReference type="Pfam" id="PF00903">
    <property type="entry name" value="Glyoxalase"/>
    <property type="match status" value="2"/>
</dbReference>
<evidence type="ECO:0000313" key="2">
    <source>
        <dbReference type="EMBL" id="QAA22789.1"/>
    </source>
</evidence>
<dbReference type="SUPFAM" id="SSF54593">
    <property type="entry name" value="Glyoxalase/Bleomycin resistance protein/Dihydroxybiphenyl dioxygenase"/>
    <property type="match status" value="2"/>
</dbReference>
<dbReference type="Gene3D" id="3.10.180.10">
    <property type="entry name" value="2,3-Dihydroxybiphenyl 1,2-Dioxygenase, domain 1"/>
    <property type="match status" value="2"/>
</dbReference>
<evidence type="ECO:0000259" key="1">
    <source>
        <dbReference type="PROSITE" id="PS51819"/>
    </source>
</evidence>
<dbReference type="InterPro" id="IPR037523">
    <property type="entry name" value="VOC_core"/>
</dbReference>
<gene>
    <name evidence="2" type="ORF">C0674_09205</name>
</gene>
<dbReference type="EMBL" id="CP025688">
    <property type="protein sequence ID" value="QAA22789.1"/>
    <property type="molecule type" value="Genomic_DNA"/>
</dbReference>
<dbReference type="PANTHER" id="PTHR43279:SF1">
    <property type="entry name" value="CATECHOL-2,3-DIOXYGENASE"/>
    <property type="match status" value="1"/>
</dbReference>
<reference evidence="2 3" key="1">
    <citation type="submission" date="2018-01" db="EMBL/GenBank/DDBJ databases">
        <title>Complete genome sequencing of Sporolactobacillus terrae DLG3.</title>
        <authorList>
            <person name="Nam Y.-D."/>
            <person name="Kang J."/>
            <person name="Chung W.-H."/>
        </authorList>
    </citation>
    <scope>NUCLEOTIDE SEQUENCE [LARGE SCALE GENOMIC DNA]</scope>
    <source>
        <strain evidence="2 3">DLG3</strain>
    </source>
</reference>
<dbReference type="RefSeq" id="WP_028977436.1">
    <property type="nucleotide sequence ID" value="NZ_CP025688.1"/>
</dbReference>